<dbReference type="Gene3D" id="3.40.50.1480">
    <property type="entry name" value="Adenosylhomocysteinase-like"/>
    <property type="match status" value="1"/>
</dbReference>
<evidence type="ECO:0000256" key="1">
    <source>
        <dbReference type="ARBA" id="ARBA00007122"/>
    </source>
</evidence>
<dbReference type="SMART" id="SM00997">
    <property type="entry name" value="AdoHcyase_NAD"/>
    <property type="match status" value="1"/>
</dbReference>
<evidence type="ECO:0000259" key="10">
    <source>
        <dbReference type="SMART" id="SM00997"/>
    </source>
</evidence>
<dbReference type="CDD" id="cd00401">
    <property type="entry name" value="SAHH"/>
    <property type="match status" value="1"/>
</dbReference>
<feature type="binding site" evidence="5 7">
    <location>
        <begin position="159"/>
        <end position="161"/>
    </location>
    <ligand>
        <name>NAD(+)</name>
        <dbReference type="ChEBI" id="CHEBI:57540"/>
    </ligand>
</feature>
<proteinExistence type="inferred from homology"/>
<comment type="catalytic activity">
    <reaction evidence="5 8">
        <text>S-adenosyl-L-homocysteine + H2O = L-homocysteine + adenosine</text>
        <dbReference type="Rhea" id="RHEA:21708"/>
        <dbReference type="ChEBI" id="CHEBI:15377"/>
        <dbReference type="ChEBI" id="CHEBI:16335"/>
        <dbReference type="ChEBI" id="CHEBI:57856"/>
        <dbReference type="ChEBI" id="CHEBI:58199"/>
        <dbReference type="EC" id="3.13.2.1"/>
    </reaction>
</comment>
<reference evidence="11" key="1">
    <citation type="submission" date="2020-07" db="EMBL/GenBank/DDBJ databases">
        <title>Huge and variable diversity of episymbiotic CPR bacteria and DPANN archaea in groundwater ecosystems.</title>
        <authorList>
            <person name="He C.Y."/>
            <person name="Keren R."/>
            <person name="Whittaker M."/>
            <person name="Farag I.F."/>
            <person name="Doudna J."/>
            <person name="Cate J.H.D."/>
            <person name="Banfield J.F."/>
        </authorList>
    </citation>
    <scope>NUCLEOTIDE SEQUENCE</scope>
    <source>
        <strain evidence="11">NC_groundwater_580_Pr5_B-0.1um_64_19</strain>
    </source>
</reference>
<feature type="binding site" evidence="5 6">
    <location>
        <position position="61"/>
    </location>
    <ligand>
        <name>substrate</name>
    </ligand>
</feature>
<dbReference type="Gene3D" id="3.40.50.720">
    <property type="entry name" value="NAD(P)-binding Rossmann-like Domain"/>
    <property type="match status" value="1"/>
</dbReference>
<evidence type="ECO:0000256" key="3">
    <source>
        <dbReference type="ARBA" id="ARBA00022801"/>
    </source>
</evidence>
<feature type="binding site" evidence="5">
    <location>
        <position position="280"/>
    </location>
    <ligand>
        <name>NAD(+)</name>
        <dbReference type="ChEBI" id="CHEBI:57540"/>
    </ligand>
</feature>
<evidence type="ECO:0000256" key="6">
    <source>
        <dbReference type="PIRSR" id="PIRSR001109-1"/>
    </source>
</evidence>
<evidence type="ECO:0000256" key="5">
    <source>
        <dbReference type="HAMAP-Rule" id="MF_00563"/>
    </source>
</evidence>
<evidence type="ECO:0000313" key="12">
    <source>
        <dbReference type="Proteomes" id="UP000779809"/>
    </source>
</evidence>
<dbReference type="PANTHER" id="PTHR23420">
    <property type="entry name" value="ADENOSYLHOMOCYSTEINASE"/>
    <property type="match status" value="1"/>
</dbReference>
<evidence type="ECO:0000313" key="11">
    <source>
        <dbReference type="EMBL" id="MBI2677166.1"/>
    </source>
</evidence>
<sequence length="426" mass="46635">MATATTTEVRGDVKDLELADQGKKRIEWANQSMPVLQSIRKDFIKNQPLKGVRIAACLHVTTETANLAITLRDGGADMALCASNPLSTQDDVAASLVRDYNIPTFAIKGEDNDTYYQHILSALDHKPHITMDDGADLVSVALTKRTDVLPAIIGGTEETTTGVIRLRAMAKEGVLKYPIIAVNDALTKHMFDNRYGTGQSTLDGVVRATNVLIAGSKFVVAGYGWCGKGLAMRAKGMGADVIVTEIDPTRALEAVMDGFRVMSMGEAARIGDVFVTVTGNKTVINKEHFELMKNGAIIANSGHFNVEIDIPALEKLASSRRIMREFVEEFALRDGKRLYLLGEGRLINLASAEGHPASVMDMSFANQALCVEHLVKNHKQMERKVYAVPEELDKRVAKLKLESMGIKIDRLTPEQEEYLASWSEGT</sequence>
<dbReference type="InterPro" id="IPR015878">
    <property type="entry name" value="Ado_hCys_hydrolase_NAD-bd"/>
</dbReference>
<evidence type="ECO:0000256" key="8">
    <source>
        <dbReference type="RuleBase" id="RU000548"/>
    </source>
</evidence>
<comment type="pathway">
    <text evidence="5 8">Amino-acid biosynthesis; L-homocysteine biosynthesis; L-homocysteine from S-adenosyl-L-homocysteine: step 1/1.</text>
</comment>
<name>A0A932A5Q5_9BACT</name>
<feature type="binding site" evidence="5 7">
    <location>
        <position position="245"/>
    </location>
    <ligand>
        <name>NAD(+)</name>
        <dbReference type="ChEBI" id="CHEBI:57540"/>
    </ligand>
</feature>
<gene>
    <name evidence="5" type="primary">ahcY</name>
    <name evidence="11" type="ORF">HYX28_00110</name>
</gene>
<dbReference type="GO" id="GO:0005829">
    <property type="term" value="C:cytosol"/>
    <property type="evidence" value="ECO:0007669"/>
    <property type="project" value="TreeGrafter"/>
</dbReference>
<keyword evidence="4 5" id="KW-0520">NAD</keyword>
<dbReference type="SMART" id="SM00996">
    <property type="entry name" value="AdoHcyase"/>
    <property type="match status" value="1"/>
</dbReference>
<feature type="binding site" evidence="5 6">
    <location>
        <position position="188"/>
    </location>
    <ligand>
        <name>substrate</name>
    </ligand>
</feature>
<feature type="binding site" evidence="5 6">
    <location>
        <position position="158"/>
    </location>
    <ligand>
        <name>substrate</name>
    </ligand>
</feature>
<dbReference type="PROSITE" id="PS00739">
    <property type="entry name" value="ADOHCYASE_2"/>
    <property type="match status" value="1"/>
</dbReference>
<feature type="binding site" evidence="7">
    <location>
        <position position="355"/>
    </location>
    <ligand>
        <name>NAD(+)</name>
        <dbReference type="ChEBI" id="CHEBI:57540"/>
    </ligand>
</feature>
<organism evidence="11 12">
    <name type="scientific">Candidatus Korobacter versatilis</name>
    <dbReference type="NCBI Taxonomy" id="658062"/>
    <lineage>
        <taxon>Bacteria</taxon>
        <taxon>Pseudomonadati</taxon>
        <taxon>Acidobacteriota</taxon>
        <taxon>Terriglobia</taxon>
        <taxon>Terriglobales</taxon>
        <taxon>Candidatus Korobacteraceae</taxon>
        <taxon>Candidatus Korobacter</taxon>
    </lineage>
</organism>
<dbReference type="Pfam" id="PF00670">
    <property type="entry name" value="AdoHcyase_NAD"/>
    <property type="match status" value="1"/>
</dbReference>
<feature type="binding site" evidence="7">
    <location>
        <begin position="224"/>
        <end position="229"/>
    </location>
    <ligand>
        <name>NAD(+)</name>
        <dbReference type="ChEBI" id="CHEBI:57540"/>
    </ligand>
</feature>
<comment type="similarity">
    <text evidence="1 5 9">Belongs to the adenosylhomocysteinase family.</text>
</comment>
<feature type="binding site" evidence="5 7">
    <location>
        <begin position="301"/>
        <end position="303"/>
    </location>
    <ligand>
        <name>NAD(+)</name>
        <dbReference type="ChEBI" id="CHEBI:57540"/>
    </ligand>
</feature>
<evidence type="ECO:0000256" key="9">
    <source>
        <dbReference type="RuleBase" id="RU004166"/>
    </source>
</evidence>
<dbReference type="HAMAP" id="MF_00563">
    <property type="entry name" value="AdoHcyase"/>
    <property type="match status" value="1"/>
</dbReference>
<dbReference type="InterPro" id="IPR000043">
    <property type="entry name" value="Adenosylhomocysteinase-like"/>
</dbReference>
<dbReference type="EMBL" id="JACPNR010000001">
    <property type="protein sequence ID" value="MBI2677166.1"/>
    <property type="molecule type" value="Genomic_DNA"/>
</dbReference>
<dbReference type="InterPro" id="IPR036291">
    <property type="entry name" value="NAD(P)-bd_dom_sf"/>
</dbReference>
<feature type="binding site" evidence="5">
    <location>
        <position position="193"/>
    </location>
    <ligand>
        <name>NAD(+)</name>
        <dbReference type="ChEBI" id="CHEBI:57540"/>
    </ligand>
</feature>
<keyword evidence="5" id="KW-0963">Cytoplasm</keyword>
<dbReference type="SUPFAM" id="SSF51735">
    <property type="entry name" value="NAD(P)-binding Rossmann-fold domains"/>
    <property type="match status" value="1"/>
</dbReference>
<evidence type="ECO:0000256" key="7">
    <source>
        <dbReference type="PIRSR" id="PIRSR001109-2"/>
    </source>
</evidence>
<accession>A0A932A5Q5</accession>
<dbReference type="GO" id="GO:0006730">
    <property type="term" value="P:one-carbon metabolic process"/>
    <property type="evidence" value="ECO:0007669"/>
    <property type="project" value="UniProtKB-UniRule"/>
</dbReference>
<dbReference type="SUPFAM" id="SSF52283">
    <property type="entry name" value="Formate/glycerate dehydrogenase catalytic domain-like"/>
    <property type="match status" value="1"/>
</dbReference>
<dbReference type="PANTHER" id="PTHR23420:SF0">
    <property type="entry name" value="ADENOSYLHOMOCYSTEINASE"/>
    <property type="match status" value="1"/>
</dbReference>
<dbReference type="AlphaFoldDB" id="A0A932A5Q5"/>
<dbReference type="GO" id="GO:0071269">
    <property type="term" value="P:L-homocysteine biosynthetic process"/>
    <property type="evidence" value="ECO:0007669"/>
    <property type="project" value="UniProtKB-UniRule"/>
</dbReference>
<comment type="function">
    <text evidence="5">May play a key role in the regulation of the intracellular concentration of adenosylhomocysteine.</text>
</comment>
<dbReference type="PROSITE" id="PS00738">
    <property type="entry name" value="ADOHCYASE_1"/>
    <property type="match status" value="1"/>
</dbReference>
<dbReference type="NCBIfam" id="TIGR00936">
    <property type="entry name" value="ahcY"/>
    <property type="match status" value="1"/>
</dbReference>
<dbReference type="Pfam" id="PF05221">
    <property type="entry name" value="AdoHcyase"/>
    <property type="match status" value="2"/>
</dbReference>
<dbReference type="PIRSF" id="PIRSF001109">
    <property type="entry name" value="Ad_hcy_hydrolase"/>
    <property type="match status" value="1"/>
</dbReference>
<comment type="caution">
    <text evidence="11">The sequence shown here is derived from an EMBL/GenBank/DDBJ whole genome shotgun (WGS) entry which is preliminary data.</text>
</comment>
<dbReference type="InterPro" id="IPR020082">
    <property type="entry name" value="S-Ado-L-homoCys_hydrolase_CS"/>
</dbReference>
<comment type="subcellular location">
    <subcellularLocation>
        <location evidence="5">Cytoplasm</location>
    </subcellularLocation>
</comment>
<dbReference type="InterPro" id="IPR042172">
    <property type="entry name" value="Adenosylhomocyst_ase-like_sf"/>
</dbReference>
<evidence type="ECO:0000256" key="2">
    <source>
        <dbReference type="ARBA" id="ARBA00022563"/>
    </source>
</evidence>
<feature type="binding site" evidence="5 7">
    <location>
        <position position="348"/>
    </location>
    <ligand>
        <name>NAD(+)</name>
        <dbReference type="ChEBI" id="CHEBI:57540"/>
    </ligand>
</feature>
<evidence type="ECO:0000256" key="4">
    <source>
        <dbReference type="ARBA" id="ARBA00023027"/>
    </source>
</evidence>
<feature type="binding site" evidence="5 6">
    <location>
        <position position="133"/>
    </location>
    <ligand>
        <name>substrate</name>
    </ligand>
</feature>
<keyword evidence="2 5" id="KW-0554">One-carbon metabolism</keyword>
<keyword evidence="3 5" id="KW-0378">Hydrolase</keyword>
<dbReference type="GO" id="GO:0004013">
    <property type="term" value="F:adenosylhomocysteinase activity"/>
    <property type="evidence" value="ECO:0007669"/>
    <property type="project" value="UniProtKB-UniRule"/>
</dbReference>
<dbReference type="EC" id="3.13.2.1" evidence="5"/>
<comment type="cofactor">
    <cofactor evidence="5 7 8">
        <name>NAD(+)</name>
        <dbReference type="ChEBI" id="CHEBI:57540"/>
    </cofactor>
    <text evidence="5 7 8">Binds 1 NAD(+) per subunit.</text>
</comment>
<feature type="binding site" evidence="5 6">
    <location>
        <position position="192"/>
    </location>
    <ligand>
        <name>substrate</name>
    </ligand>
</feature>
<dbReference type="Proteomes" id="UP000779809">
    <property type="component" value="Unassembled WGS sequence"/>
</dbReference>
<protein>
    <recommendedName>
        <fullName evidence="5">Adenosylhomocysteinase</fullName>
        <ecNumber evidence="5">3.13.2.1</ecNumber>
    </recommendedName>
    <alternativeName>
        <fullName evidence="5">S-adenosyl-L-homocysteine hydrolase</fullName>
        <shortName evidence="5">AdoHcyase</shortName>
    </alternativeName>
</protein>
<dbReference type="GO" id="GO:0033353">
    <property type="term" value="P:S-adenosylmethionine cycle"/>
    <property type="evidence" value="ECO:0007669"/>
    <property type="project" value="TreeGrafter"/>
</dbReference>
<dbReference type="FunFam" id="3.40.50.720:FF:000004">
    <property type="entry name" value="Adenosylhomocysteinase"/>
    <property type="match status" value="1"/>
</dbReference>
<feature type="domain" description="S-adenosyl-L-homocysteine hydrolase NAD binding" evidence="10">
    <location>
        <begin position="193"/>
        <end position="354"/>
    </location>
</feature>
<dbReference type="NCBIfam" id="NF004005">
    <property type="entry name" value="PRK05476.2-3"/>
    <property type="match status" value="1"/>
</dbReference>
<feature type="binding site" evidence="5">
    <location>
        <begin position="222"/>
        <end position="227"/>
    </location>
    <ligand>
        <name>NAD(+)</name>
        <dbReference type="ChEBI" id="CHEBI:57540"/>
    </ligand>
</feature>